<dbReference type="InterPro" id="IPR039421">
    <property type="entry name" value="Type_1_exporter"/>
</dbReference>
<keyword evidence="3 7" id="KW-0812">Transmembrane</keyword>
<dbReference type="InterPro" id="IPR011527">
    <property type="entry name" value="ABC1_TM_dom"/>
</dbReference>
<feature type="transmembrane region" description="Helical" evidence="7">
    <location>
        <begin position="290"/>
        <end position="317"/>
    </location>
</feature>
<feature type="transmembrane region" description="Helical" evidence="7">
    <location>
        <begin position="89"/>
        <end position="111"/>
    </location>
</feature>
<dbReference type="PROSITE" id="PS50893">
    <property type="entry name" value="ABC_TRANSPORTER_2"/>
    <property type="match status" value="1"/>
</dbReference>
<evidence type="ECO:0000256" key="3">
    <source>
        <dbReference type="ARBA" id="ARBA00022692"/>
    </source>
</evidence>
<keyword evidence="5 7" id="KW-0472">Membrane</keyword>
<dbReference type="InterPro" id="IPR027417">
    <property type="entry name" value="P-loop_NTPase"/>
</dbReference>
<feature type="transmembrane region" description="Helical" evidence="7">
    <location>
        <begin position="161"/>
        <end position="185"/>
    </location>
</feature>
<feature type="region of interest" description="Disordered" evidence="6">
    <location>
        <begin position="883"/>
        <end position="907"/>
    </location>
</feature>
<protein>
    <submittedName>
        <fullName evidence="10">ABC transport system ATP-binding protein</fullName>
    </submittedName>
</protein>
<name>A0ABU0C365_9BRAD</name>
<feature type="region of interest" description="Disordered" evidence="6">
    <location>
        <begin position="1"/>
        <end position="21"/>
    </location>
</feature>
<keyword evidence="11" id="KW-1185">Reference proteome</keyword>
<dbReference type="RefSeq" id="WP_307152905.1">
    <property type="nucleotide sequence ID" value="NZ_JAUSUK010000001.1"/>
</dbReference>
<dbReference type="SUPFAM" id="SSF90123">
    <property type="entry name" value="ABC transporter transmembrane region"/>
    <property type="match status" value="1"/>
</dbReference>
<evidence type="ECO:0000259" key="9">
    <source>
        <dbReference type="PROSITE" id="PS50929"/>
    </source>
</evidence>
<dbReference type="EMBL" id="JAUSUK010000001">
    <property type="protein sequence ID" value="MDQ0324638.1"/>
    <property type="molecule type" value="Genomic_DNA"/>
</dbReference>
<dbReference type="PROSITE" id="PS50929">
    <property type="entry name" value="ABC_TM1F"/>
    <property type="match status" value="1"/>
</dbReference>
<sequence>MRRTHTNSPGPDAAKPERPARDGGLDRNFFRYIWRYSRRQQLVILAITLVSFPILYVTLELPKMIVNQAIGGKDFPRTLFGFEFDQIEYLILLSLGFLFAVGLNGVVKYVMNVYKGLAGERTLRRLRYQLFERVLRFRLPHFSRASSGEIIAMIASEVQPLGGFIADAIAVPIFQGGTLLVYLFFIFMQDPLLGAAAVSLYPFQGWLIPRLQKRVNMLARERVRNLRELSEDVGASIAGIRDIHANNTAAYHLAEFTNRLQRNFEIRYEIFKRKFMIKFINNLMNQITPFFFYSVGGYLVIKGQISFGALVAVLAAYKDLASPWKELLDYYQSFADTQVKYVAVVEQFDPPDLYPVERLHADPELDFSGVQSLVLTHVSYSGEGAGQEVNDVSAEIPLGEKLAVLGSEASGRTQLLMMMAGLLSPTSGRIEIGGYNLETLPQSVLGRRVAYASAHPYILNETIRFNLVYGLLHRPIAPSDGVDEALLRARLAEAELTGNASYEYLSSWEDLAEAGVGSVEELDQRIIENIEAFGMSDEVYRLGLQARLPAVLGEEARQRILSARNMIAEKVRAGGTKTDFVEFWAEDSFNRSATLAENLIFGVPRDSDVTTRELADVPAFREAVREAGLEDVLVSAGRDLAAAMVELFSNVSGQSDALANYSFIPMDELPEVASVLRRAKDGSGRLKPRDRARLLGYALQLVPAKHRLGIVTPEIEARVVTARPELMRALRRKAPGAFHFFSRESFDEALTVEQNLLFGHLRADRRKSREQAEAVIADAVERFELRPLILRAGLDFRVGIGGSRLSSLQRIKIGLLRGLMRRPEVLIVDDLFKGNGEEGEDARLGKLLQMMEGRTVVVGMTGASLLNQFDHCLSLRGGAILADERPPSQSRSGATRNEDDPDAVAAE</sequence>
<proteinExistence type="predicted"/>
<dbReference type="Pfam" id="PF00005">
    <property type="entry name" value="ABC_tran"/>
    <property type="match status" value="1"/>
</dbReference>
<keyword evidence="2" id="KW-0813">Transport</keyword>
<evidence type="ECO:0000256" key="7">
    <source>
        <dbReference type="SAM" id="Phobius"/>
    </source>
</evidence>
<evidence type="ECO:0000259" key="8">
    <source>
        <dbReference type="PROSITE" id="PS50893"/>
    </source>
</evidence>
<evidence type="ECO:0000313" key="11">
    <source>
        <dbReference type="Proteomes" id="UP001230253"/>
    </source>
</evidence>
<evidence type="ECO:0000256" key="6">
    <source>
        <dbReference type="SAM" id="MobiDB-lite"/>
    </source>
</evidence>
<keyword evidence="2" id="KW-0762">Sugar transport</keyword>
<feature type="domain" description="ABC transporter" evidence="8">
    <location>
        <begin position="373"/>
        <end position="902"/>
    </location>
</feature>
<dbReference type="InterPro" id="IPR003439">
    <property type="entry name" value="ABC_transporter-like_ATP-bd"/>
</dbReference>
<feature type="domain" description="ABC transmembrane type-1" evidence="9">
    <location>
        <begin position="63"/>
        <end position="336"/>
    </location>
</feature>
<dbReference type="InterPro" id="IPR036640">
    <property type="entry name" value="ABC1_TM_sf"/>
</dbReference>
<dbReference type="Proteomes" id="UP001230253">
    <property type="component" value="Unassembled WGS sequence"/>
</dbReference>
<keyword evidence="10" id="KW-0547">Nucleotide-binding</keyword>
<dbReference type="PANTHER" id="PTHR43394:SF1">
    <property type="entry name" value="ATP-BINDING CASSETTE SUB-FAMILY B MEMBER 10, MITOCHONDRIAL"/>
    <property type="match status" value="1"/>
</dbReference>
<evidence type="ECO:0000256" key="1">
    <source>
        <dbReference type="ARBA" id="ARBA00004651"/>
    </source>
</evidence>
<evidence type="ECO:0000256" key="5">
    <source>
        <dbReference type="ARBA" id="ARBA00023136"/>
    </source>
</evidence>
<evidence type="ECO:0000313" key="10">
    <source>
        <dbReference type="EMBL" id="MDQ0324638.1"/>
    </source>
</evidence>
<accession>A0ABU0C365</accession>
<organism evidence="10 11">
    <name type="scientific">Rhodopseudomonas julia</name>
    <dbReference type="NCBI Taxonomy" id="200617"/>
    <lineage>
        <taxon>Bacteria</taxon>
        <taxon>Pseudomonadati</taxon>
        <taxon>Pseudomonadota</taxon>
        <taxon>Alphaproteobacteria</taxon>
        <taxon>Hyphomicrobiales</taxon>
        <taxon>Nitrobacteraceae</taxon>
        <taxon>Rhodopseudomonas</taxon>
    </lineage>
</organism>
<feature type="transmembrane region" description="Helical" evidence="7">
    <location>
        <begin position="42"/>
        <end position="59"/>
    </location>
</feature>
<dbReference type="Pfam" id="PF00664">
    <property type="entry name" value="ABC_membrane"/>
    <property type="match status" value="1"/>
</dbReference>
<dbReference type="Gene3D" id="1.20.1560.10">
    <property type="entry name" value="ABC transporter type 1, transmembrane domain"/>
    <property type="match status" value="1"/>
</dbReference>
<evidence type="ECO:0000256" key="4">
    <source>
        <dbReference type="ARBA" id="ARBA00022989"/>
    </source>
</evidence>
<keyword evidence="4 7" id="KW-1133">Transmembrane helix</keyword>
<evidence type="ECO:0000256" key="2">
    <source>
        <dbReference type="ARBA" id="ARBA00022597"/>
    </source>
</evidence>
<dbReference type="Gene3D" id="3.40.50.300">
    <property type="entry name" value="P-loop containing nucleotide triphosphate hydrolases"/>
    <property type="match status" value="2"/>
</dbReference>
<keyword evidence="10" id="KW-0067">ATP-binding</keyword>
<feature type="transmembrane region" description="Helical" evidence="7">
    <location>
        <begin position="191"/>
        <end position="208"/>
    </location>
</feature>
<comment type="caution">
    <text evidence="10">The sequence shown here is derived from an EMBL/GenBank/DDBJ whole genome shotgun (WGS) entry which is preliminary data.</text>
</comment>
<reference evidence="10 11" key="1">
    <citation type="submission" date="2023-07" db="EMBL/GenBank/DDBJ databases">
        <title>Genomic Encyclopedia of Type Strains, Phase IV (KMG-IV): sequencing the most valuable type-strain genomes for metagenomic binning, comparative biology and taxonomic classification.</title>
        <authorList>
            <person name="Goeker M."/>
        </authorList>
    </citation>
    <scope>NUCLEOTIDE SEQUENCE [LARGE SCALE GENOMIC DNA]</scope>
    <source>
        <strain evidence="10 11">DSM 11549</strain>
    </source>
</reference>
<dbReference type="SUPFAM" id="SSF52540">
    <property type="entry name" value="P-loop containing nucleoside triphosphate hydrolases"/>
    <property type="match status" value="2"/>
</dbReference>
<gene>
    <name evidence="10" type="ORF">J2R99_000487</name>
</gene>
<dbReference type="CDD" id="cd07346">
    <property type="entry name" value="ABC_6TM_exporters"/>
    <property type="match status" value="1"/>
</dbReference>
<dbReference type="GO" id="GO:0005524">
    <property type="term" value="F:ATP binding"/>
    <property type="evidence" value="ECO:0007669"/>
    <property type="project" value="UniProtKB-KW"/>
</dbReference>
<comment type="subcellular location">
    <subcellularLocation>
        <location evidence="1">Cell membrane</location>
        <topology evidence="1">Multi-pass membrane protein</topology>
    </subcellularLocation>
</comment>
<dbReference type="PANTHER" id="PTHR43394">
    <property type="entry name" value="ATP-DEPENDENT PERMEASE MDL1, MITOCHONDRIAL"/>
    <property type="match status" value="1"/>
</dbReference>